<evidence type="ECO:0000256" key="12">
    <source>
        <dbReference type="RuleBase" id="RU003357"/>
    </source>
</evidence>
<dbReference type="Pfam" id="PF07715">
    <property type="entry name" value="Plug"/>
    <property type="match status" value="1"/>
</dbReference>
<feature type="signal peptide" evidence="13">
    <location>
        <begin position="1"/>
        <end position="25"/>
    </location>
</feature>
<gene>
    <name evidence="16" type="ORF">ACFOX3_05130</name>
</gene>
<proteinExistence type="inferred from homology"/>
<dbReference type="SUPFAM" id="SSF56935">
    <property type="entry name" value="Porins"/>
    <property type="match status" value="1"/>
</dbReference>
<dbReference type="InterPro" id="IPR000531">
    <property type="entry name" value="Beta-barrel_TonB"/>
</dbReference>
<comment type="subcellular location">
    <subcellularLocation>
        <location evidence="1 11">Cell outer membrane</location>
        <topology evidence="1 11">Multi-pass membrane protein</topology>
    </subcellularLocation>
</comment>
<dbReference type="RefSeq" id="WP_290259383.1">
    <property type="nucleotide sequence ID" value="NZ_JAUFQG010000004.1"/>
</dbReference>
<keyword evidence="10 11" id="KW-0998">Cell outer membrane</keyword>
<dbReference type="PROSITE" id="PS52016">
    <property type="entry name" value="TONB_DEPENDENT_REC_3"/>
    <property type="match status" value="1"/>
</dbReference>
<feature type="domain" description="TonB-dependent receptor plug" evidence="15">
    <location>
        <begin position="46"/>
        <end position="154"/>
    </location>
</feature>
<dbReference type="Proteomes" id="UP001595840">
    <property type="component" value="Unassembled WGS sequence"/>
</dbReference>
<reference evidence="17" key="1">
    <citation type="journal article" date="2019" name="Int. J. Syst. Evol. Microbiol.">
        <title>The Global Catalogue of Microorganisms (GCM) 10K type strain sequencing project: providing services to taxonomists for standard genome sequencing and annotation.</title>
        <authorList>
            <consortium name="The Broad Institute Genomics Platform"/>
            <consortium name="The Broad Institute Genome Sequencing Center for Infectious Disease"/>
            <person name="Wu L."/>
            <person name="Ma J."/>
        </authorList>
    </citation>
    <scope>NUCLEOTIDE SEQUENCE [LARGE SCALE GENOMIC DNA]</scope>
    <source>
        <strain evidence="17">CECT 8570</strain>
    </source>
</reference>
<dbReference type="EMBL" id="JBHSCX010000003">
    <property type="protein sequence ID" value="MFC4361675.1"/>
    <property type="molecule type" value="Genomic_DNA"/>
</dbReference>
<feature type="domain" description="TonB-dependent receptor-like beta-barrel" evidence="14">
    <location>
        <begin position="227"/>
        <end position="759"/>
    </location>
</feature>
<keyword evidence="6" id="KW-0408">Iron</keyword>
<protein>
    <submittedName>
        <fullName evidence="16">TonB-dependent receptor</fullName>
    </submittedName>
</protein>
<accession>A0ABV8V326</accession>
<name>A0ABV8V326_9GAMM</name>
<evidence type="ECO:0000259" key="14">
    <source>
        <dbReference type="Pfam" id="PF00593"/>
    </source>
</evidence>
<evidence type="ECO:0000256" key="13">
    <source>
        <dbReference type="SAM" id="SignalP"/>
    </source>
</evidence>
<keyword evidence="13" id="KW-0732">Signal</keyword>
<dbReference type="InterPro" id="IPR039426">
    <property type="entry name" value="TonB-dep_rcpt-like"/>
</dbReference>
<evidence type="ECO:0000256" key="7">
    <source>
        <dbReference type="ARBA" id="ARBA00023065"/>
    </source>
</evidence>
<keyword evidence="16" id="KW-0675">Receptor</keyword>
<comment type="similarity">
    <text evidence="11 12">Belongs to the TonB-dependent receptor family.</text>
</comment>
<keyword evidence="2 11" id="KW-0813">Transport</keyword>
<keyword evidence="8 12" id="KW-0798">TonB box</keyword>
<dbReference type="Gene3D" id="2.40.170.20">
    <property type="entry name" value="TonB-dependent receptor, beta-barrel domain"/>
    <property type="match status" value="1"/>
</dbReference>
<dbReference type="PANTHER" id="PTHR32552:SF81">
    <property type="entry name" value="TONB-DEPENDENT OUTER MEMBRANE RECEPTOR"/>
    <property type="match status" value="1"/>
</dbReference>
<keyword evidence="3 11" id="KW-1134">Transmembrane beta strand</keyword>
<dbReference type="InterPro" id="IPR036942">
    <property type="entry name" value="Beta-barrel_TonB_sf"/>
</dbReference>
<comment type="caution">
    <text evidence="16">The sequence shown here is derived from an EMBL/GenBank/DDBJ whole genome shotgun (WGS) entry which is preliminary data.</text>
</comment>
<keyword evidence="7" id="KW-0406">Ion transport</keyword>
<keyword evidence="9 11" id="KW-0472">Membrane</keyword>
<evidence type="ECO:0000256" key="6">
    <source>
        <dbReference type="ARBA" id="ARBA00023004"/>
    </source>
</evidence>
<evidence type="ECO:0000256" key="11">
    <source>
        <dbReference type="PROSITE-ProRule" id="PRU01360"/>
    </source>
</evidence>
<sequence>MSKKHPTSLAIAGLLAVAGHSSSMAQEASVGLEEIVVTAERRAASLQSTAIAVTAMSQETLIENDILNVTGLTGFVPNLVVSGQEDQSDIKIYIRGVGTNNPTETGDQGVGVYVDGVFAARAQGALALMYDLENVQVLRGPQGTLFGRNNTGGAMLLTTKRPGKELEGDFQMTYGSYNRQQVSGAVTLPVSEQFSVRVAAYSDQDDGWVKPIDTDPRGLDGQWSGPTTLRTADNVGMKLNNTDVRSARLTGLWDISENLQWLMSFETFADQGNTGVLLNPVEVEKGNYSAFIDSPVALDMQSDVVRSTISYDITDGINVEYIYGGSNLSREQVVDQDAGVLSMFQEARTEYQDSTAASHELKLQNTAGDMFDWTVGLYYFEEETAIRFDFDGDGPWLNRRGATFIQPARGSESQAAYGQLTYHVTDALSLTGGLRYTDDLKYDRGGRNYGDDCDGYIRPTLGGSALVTFEDFLNNRTGAEGADGLDDLTGLERTRGSCKADKRNDVEVDDSQVTYLVRASYEWDDQLAYVSVGSGYRAGVIQDGGAATNPENSTSYEVGYKVDFEKVRFNAAAFFMQYDDLIRSGYDEEENQIVNSNVAGAEISGLEVELTWLVGDAGVVDFSAGYLDAVYTDYIVDNGGYGDNNTPVLDENGEPTGLYDLAGNHLPQSPEFNFNFGFHWDFQMAKGTLTPRINVRYLDDVYFRDQNENSAPVNNVINNVQQTGIAYGNPAGQDAHTKVNLGLMYDSGENWHVDVFVNNATDEMTKSSSSVDNNTAAGFPGRYSAPRTVGVRFGASF</sequence>
<evidence type="ECO:0000313" key="16">
    <source>
        <dbReference type="EMBL" id="MFC4361675.1"/>
    </source>
</evidence>
<keyword evidence="5 11" id="KW-0812">Transmembrane</keyword>
<feature type="chain" id="PRO_5046438455" evidence="13">
    <location>
        <begin position="26"/>
        <end position="797"/>
    </location>
</feature>
<dbReference type="PANTHER" id="PTHR32552">
    <property type="entry name" value="FERRICHROME IRON RECEPTOR-RELATED"/>
    <property type="match status" value="1"/>
</dbReference>
<evidence type="ECO:0000256" key="5">
    <source>
        <dbReference type="ARBA" id="ARBA00022692"/>
    </source>
</evidence>
<keyword evidence="17" id="KW-1185">Reference proteome</keyword>
<organism evidence="16 17">
    <name type="scientific">Simiduia curdlanivorans</name>
    <dbReference type="NCBI Taxonomy" id="1492769"/>
    <lineage>
        <taxon>Bacteria</taxon>
        <taxon>Pseudomonadati</taxon>
        <taxon>Pseudomonadota</taxon>
        <taxon>Gammaproteobacteria</taxon>
        <taxon>Cellvibrionales</taxon>
        <taxon>Cellvibrionaceae</taxon>
        <taxon>Simiduia</taxon>
    </lineage>
</organism>
<dbReference type="InterPro" id="IPR012910">
    <property type="entry name" value="Plug_dom"/>
</dbReference>
<evidence type="ECO:0000256" key="1">
    <source>
        <dbReference type="ARBA" id="ARBA00004571"/>
    </source>
</evidence>
<evidence type="ECO:0000256" key="8">
    <source>
        <dbReference type="ARBA" id="ARBA00023077"/>
    </source>
</evidence>
<evidence type="ECO:0000256" key="2">
    <source>
        <dbReference type="ARBA" id="ARBA00022448"/>
    </source>
</evidence>
<dbReference type="Pfam" id="PF00593">
    <property type="entry name" value="TonB_dep_Rec_b-barrel"/>
    <property type="match status" value="1"/>
</dbReference>
<evidence type="ECO:0000313" key="17">
    <source>
        <dbReference type="Proteomes" id="UP001595840"/>
    </source>
</evidence>
<evidence type="ECO:0000256" key="9">
    <source>
        <dbReference type="ARBA" id="ARBA00023136"/>
    </source>
</evidence>
<keyword evidence="4" id="KW-0410">Iron transport</keyword>
<evidence type="ECO:0000256" key="10">
    <source>
        <dbReference type="ARBA" id="ARBA00023237"/>
    </source>
</evidence>
<evidence type="ECO:0000256" key="3">
    <source>
        <dbReference type="ARBA" id="ARBA00022452"/>
    </source>
</evidence>
<evidence type="ECO:0000256" key="4">
    <source>
        <dbReference type="ARBA" id="ARBA00022496"/>
    </source>
</evidence>
<evidence type="ECO:0000259" key="15">
    <source>
        <dbReference type="Pfam" id="PF07715"/>
    </source>
</evidence>